<name>A0A6A6HZL4_9PLEO</name>
<proteinExistence type="predicted"/>
<dbReference type="GeneID" id="54587306"/>
<feature type="compositionally biased region" description="Polar residues" evidence="1">
    <location>
        <begin position="44"/>
        <end position="76"/>
    </location>
</feature>
<dbReference type="RefSeq" id="XP_033678515.1">
    <property type="nucleotide sequence ID" value="XM_033833976.1"/>
</dbReference>
<feature type="compositionally biased region" description="Polar residues" evidence="1">
    <location>
        <begin position="21"/>
        <end position="36"/>
    </location>
</feature>
<accession>A0A6A6HZL4</accession>
<keyword evidence="3" id="KW-1185">Reference proteome</keyword>
<dbReference type="EMBL" id="ML987205">
    <property type="protein sequence ID" value="KAF2243511.1"/>
    <property type="molecule type" value="Genomic_DNA"/>
</dbReference>
<protein>
    <submittedName>
        <fullName evidence="2">Uncharacterized protein</fullName>
    </submittedName>
</protein>
<evidence type="ECO:0000313" key="3">
    <source>
        <dbReference type="Proteomes" id="UP000800094"/>
    </source>
</evidence>
<feature type="compositionally biased region" description="Basic and acidic residues" evidence="1">
    <location>
        <begin position="766"/>
        <end position="776"/>
    </location>
</feature>
<evidence type="ECO:0000256" key="1">
    <source>
        <dbReference type="SAM" id="MobiDB-lite"/>
    </source>
</evidence>
<dbReference type="Proteomes" id="UP000800094">
    <property type="component" value="Unassembled WGS sequence"/>
</dbReference>
<feature type="compositionally biased region" description="Low complexity" evidence="1">
    <location>
        <begin position="730"/>
        <end position="744"/>
    </location>
</feature>
<feature type="region of interest" description="Disordered" evidence="1">
    <location>
        <begin position="1"/>
        <end position="557"/>
    </location>
</feature>
<sequence length="801" mass="85646">MESTLEGRNDERLLPKRYRPRSQTVAYSPVGNQQIAGVQDGDGNFSQQARTAIRPSSNATSLVSQDIPSNGVSMQPQDHPKIATRNAPPHARPTQTTMPSTQTLHASTTSLLQKTLHRPPLSQAHTSPPDGARPEMAPSWDAPIPSQPSVNIPGPLVRDRRHSYAPPGSPSMMPIPPLNMDLLTKENPDTKRYSLQSQAMRPTRKVGPEASRRRRSSASLGRQDTGANPGVGKKENGEARLQGRPNKQIEPPKPALERAKTDPGVPKATPRGPLPAGLNDRDTLPSQRRNATPAASFDEKRIPSRHSPGARAVRRKKTGMFNPAQEAGVASRQPVPQDEGGACLSSTHELGDSGPETAIPAAGLLQPKPSTASSRSPHLQSKWTHRRNKTTISDLLSKHAIAHDTSTPYPSSTARTAPPPLNYPFSLDSFGFGPGPVEYSSASSTHTAISAPHSKPPSHKRNTSSSSSSDPTKLAGPGHRRTASAGSTSLPSDAKTDLQRNPDALSTLPDGCTTAEHTQASADPDPDRNPWHSFAHANSPHPPAPLDPPAKHVRFASHASYAPSLHYKTPSSSSTSSNPSNPLLNTPEFRFLARIPSADGEYEDPLHDADADKHDEAVRDKLHQAAANARLNARGRTRLRLRRRAYSGGLAGKRFEEEEQAGESMQVKWRFAQSRQERPAAGELDRGFRFPLLTRGEEEEGEGSQESAAAPPLGTTATATATGKHKRSRSGSLGRVLRALSLSGDVKGGPHPQGKSGVSSGSGSNGDEREARGDGRGHRRSKSLGARVNGVLRGVFGKGGQ</sequence>
<organism evidence="2 3">
    <name type="scientific">Trematosphaeria pertusa</name>
    <dbReference type="NCBI Taxonomy" id="390896"/>
    <lineage>
        <taxon>Eukaryota</taxon>
        <taxon>Fungi</taxon>
        <taxon>Dikarya</taxon>
        <taxon>Ascomycota</taxon>
        <taxon>Pezizomycotina</taxon>
        <taxon>Dothideomycetes</taxon>
        <taxon>Pleosporomycetidae</taxon>
        <taxon>Pleosporales</taxon>
        <taxon>Massarineae</taxon>
        <taxon>Trematosphaeriaceae</taxon>
        <taxon>Trematosphaeria</taxon>
    </lineage>
</organism>
<feature type="compositionally biased region" description="Polar residues" evidence="1">
    <location>
        <begin position="368"/>
        <end position="382"/>
    </location>
</feature>
<feature type="compositionally biased region" description="Low complexity" evidence="1">
    <location>
        <begin position="440"/>
        <end position="453"/>
    </location>
</feature>
<reference evidence="2" key="1">
    <citation type="journal article" date="2020" name="Stud. Mycol.">
        <title>101 Dothideomycetes genomes: a test case for predicting lifestyles and emergence of pathogens.</title>
        <authorList>
            <person name="Haridas S."/>
            <person name="Albert R."/>
            <person name="Binder M."/>
            <person name="Bloem J."/>
            <person name="Labutti K."/>
            <person name="Salamov A."/>
            <person name="Andreopoulos B."/>
            <person name="Baker S."/>
            <person name="Barry K."/>
            <person name="Bills G."/>
            <person name="Bluhm B."/>
            <person name="Cannon C."/>
            <person name="Castanera R."/>
            <person name="Culley D."/>
            <person name="Daum C."/>
            <person name="Ezra D."/>
            <person name="Gonzalez J."/>
            <person name="Henrissat B."/>
            <person name="Kuo A."/>
            <person name="Liang C."/>
            <person name="Lipzen A."/>
            <person name="Lutzoni F."/>
            <person name="Magnuson J."/>
            <person name="Mondo S."/>
            <person name="Nolan M."/>
            <person name="Ohm R."/>
            <person name="Pangilinan J."/>
            <person name="Park H.-J."/>
            <person name="Ramirez L."/>
            <person name="Alfaro M."/>
            <person name="Sun H."/>
            <person name="Tritt A."/>
            <person name="Yoshinaga Y."/>
            <person name="Zwiers L.-H."/>
            <person name="Turgeon B."/>
            <person name="Goodwin S."/>
            <person name="Spatafora J."/>
            <person name="Crous P."/>
            <person name="Grigoriev I."/>
        </authorList>
    </citation>
    <scope>NUCLEOTIDE SEQUENCE</scope>
    <source>
        <strain evidence="2">CBS 122368</strain>
    </source>
</reference>
<feature type="compositionally biased region" description="Basic and acidic residues" evidence="1">
    <location>
        <begin position="1"/>
        <end position="14"/>
    </location>
</feature>
<feature type="compositionally biased region" description="Basic and acidic residues" evidence="1">
    <location>
        <begin position="183"/>
        <end position="192"/>
    </location>
</feature>
<feature type="region of interest" description="Disordered" evidence="1">
    <location>
        <begin position="695"/>
        <end position="801"/>
    </location>
</feature>
<feature type="region of interest" description="Disordered" evidence="1">
    <location>
        <begin position="566"/>
        <end position="585"/>
    </location>
</feature>
<gene>
    <name evidence="2" type="ORF">BU26DRAFT_570202</name>
</gene>
<dbReference type="AlphaFoldDB" id="A0A6A6HZL4"/>
<feature type="compositionally biased region" description="Low complexity" evidence="1">
    <location>
        <begin position="569"/>
        <end position="585"/>
    </location>
</feature>
<feature type="compositionally biased region" description="Low complexity" evidence="1">
    <location>
        <begin position="704"/>
        <end position="722"/>
    </location>
</feature>
<evidence type="ECO:0000313" key="2">
    <source>
        <dbReference type="EMBL" id="KAF2243511.1"/>
    </source>
</evidence>
<feature type="compositionally biased region" description="Polar residues" evidence="1">
    <location>
        <begin position="93"/>
        <end position="113"/>
    </location>
</feature>
<feature type="compositionally biased region" description="Polar residues" evidence="1">
    <location>
        <begin position="404"/>
        <end position="415"/>
    </location>
</feature>
<feature type="compositionally biased region" description="Pro residues" evidence="1">
    <location>
        <begin position="167"/>
        <end position="177"/>
    </location>
</feature>